<comment type="similarity">
    <text evidence="2">Belongs to the NAF1 family.</text>
</comment>
<dbReference type="FunFam" id="2.40.10.230:FF:000002">
    <property type="entry name" value="H/ACA ribonucleoprotein complex non-core subunit NAF1"/>
    <property type="match status" value="1"/>
</dbReference>
<feature type="compositionally biased region" description="Acidic residues" evidence="9">
    <location>
        <begin position="209"/>
        <end position="221"/>
    </location>
</feature>
<dbReference type="AlphaFoldDB" id="A0A8T2WI85"/>
<evidence type="ECO:0000313" key="11">
    <source>
        <dbReference type="Proteomes" id="UP000807159"/>
    </source>
</evidence>
<dbReference type="GO" id="GO:0000493">
    <property type="term" value="P:box H/ACA snoRNP assembly"/>
    <property type="evidence" value="ECO:0007669"/>
    <property type="project" value="InterPro"/>
</dbReference>
<feature type="compositionally biased region" description="Basic and acidic residues" evidence="9">
    <location>
        <begin position="222"/>
        <end position="235"/>
    </location>
</feature>
<keyword evidence="11" id="KW-1185">Reference proteome</keyword>
<sequence length="690" mass="75900">MVGFVFEPSTTEEENNQVSKARNFKDPIQPFDQKLTNFADYFLDFDSMEEFFGDPERVSLDFEKRMEVEDKRFVVKDLTVDGSDLVFEEKKGIVEGSDLVFEEKKGIVDGSDLEGLMKVKGERVELERGGSLECSIEEEMGRVSLVAVSSLVVADGGGKVVGEEAEIDNSGLINGSGSDIGNGSGVNGKVVNDEDERESESSESSSNSSDDDGEEDSEEEKQEEREVREVVNKELDDLGDMEEGEIRDVNGEEMVGRDDTDVEVFEEEDGDKMVEWSDFDEDEDAVNEGDPIRSKNELKFLPPVPPVVASLEPHHQMQAVGAVLSAIGSQVIVEGAEKHNPLNEGSILWITEKRSPLGLVDEIFGPVKNPYYVVRYNSESEVPGGIHNGTVISFVPEFADHVLNDKNLYKKGYDASGEYDEELTKEAEFSDDEEEAEYKRMLKMSKRGIDCETVGKKKNNRRKVKNRGGGWKNNKPSGEQIPTGVDQLSPDQNLFNETSVGTSFARVPQTTGVFTPNGVWVNEAPSHQPETLAIPGGFPANNMPWAARSQLQHPYQIPKAIGMQIQPQFNPCQGPLPNAFFPGGHPNFFAGPTYPPPWPAVGGQNYFNQAAFGTGFQVQPNPQAMNTIEGMMSRGLPLEQNCSFQSPAIPPGNIKAPQQFNTGASSSHGRKPYRRGGGRFSAGRGRQPSN</sequence>
<dbReference type="InterPro" id="IPR009000">
    <property type="entry name" value="Transl_B-barrel_sf"/>
</dbReference>
<comment type="subcellular location">
    <subcellularLocation>
        <location evidence="1">Nucleus</location>
    </subcellularLocation>
</comment>
<evidence type="ECO:0000256" key="3">
    <source>
        <dbReference type="ARBA" id="ARBA00021438"/>
    </source>
</evidence>
<evidence type="ECO:0000256" key="5">
    <source>
        <dbReference type="ARBA" id="ARBA00022552"/>
    </source>
</evidence>
<dbReference type="InterPro" id="IPR040309">
    <property type="entry name" value="Naf1"/>
</dbReference>
<evidence type="ECO:0000256" key="8">
    <source>
        <dbReference type="ARBA" id="ARBA00023242"/>
    </source>
</evidence>
<feature type="compositionally biased region" description="Basic residues" evidence="9">
    <location>
        <begin position="668"/>
        <end position="677"/>
    </location>
</feature>
<keyword evidence="6" id="KW-0597">Phosphoprotein</keyword>
<feature type="region of interest" description="Disordered" evidence="9">
    <location>
        <begin position="1"/>
        <end position="23"/>
    </location>
</feature>
<evidence type="ECO:0000313" key="10">
    <source>
        <dbReference type="EMBL" id="KAH8480082.1"/>
    </source>
</evidence>
<gene>
    <name evidence="10" type="ORF">H0E87_030356</name>
</gene>
<dbReference type="PANTHER" id="PTHR31633:SF1">
    <property type="entry name" value="H_ACA RIBONUCLEOPROTEIN COMPLEX NON-CORE SUBUNIT NAF1"/>
    <property type="match status" value="1"/>
</dbReference>
<dbReference type="EMBL" id="JACEGQ020000019">
    <property type="protein sequence ID" value="KAH8480082.1"/>
    <property type="molecule type" value="Genomic_DNA"/>
</dbReference>
<dbReference type="Proteomes" id="UP000807159">
    <property type="component" value="Chromosome 19"/>
</dbReference>
<feature type="region of interest" description="Disordered" evidence="9">
    <location>
        <begin position="644"/>
        <end position="690"/>
    </location>
</feature>
<dbReference type="Pfam" id="PF04410">
    <property type="entry name" value="Gar1"/>
    <property type="match status" value="1"/>
</dbReference>
<dbReference type="InterPro" id="IPR038664">
    <property type="entry name" value="Gar1/Naf1_Cbf5-bd_sf"/>
</dbReference>
<dbReference type="GO" id="GO:0003723">
    <property type="term" value="F:RNA binding"/>
    <property type="evidence" value="ECO:0007669"/>
    <property type="project" value="UniProtKB-KW"/>
</dbReference>
<dbReference type="InterPro" id="IPR007504">
    <property type="entry name" value="H/ACA_rnp_Gar1/Naf1"/>
</dbReference>
<dbReference type="SUPFAM" id="SSF50447">
    <property type="entry name" value="Translation proteins"/>
    <property type="match status" value="1"/>
</dbReference>
<reference evidence="10" key="1">
    <citation type="journal article" date="2021" name="J. Hered.">
        <title>Genome Assembly of Salicaceae Populus deltoides (Eastern Cottonwood) I-69 Based on Nanopore Sequencing and Hi-C Technologies.</title>
        <authorList>
            <person name="Bai S."/>
            <person name="Wu H."/>
            <person name="Zhang J."/>
            <person name="Pan Z."/>
            <person name="Zhao W."/>
            <person name="Li Z."/>
            <person name="Tong C."/>
        </authorList>
    </citation>
    <scope>NUCLEOTIDE SEQUENCE</scope>
    <source>
        <tissue evidence="10">Leaf</tissue>
    </source>
</reference>
<evidence type="ECO:0000256" key="2">
    <source>
        <dbReference type="ARBA" id="ARBA00009801"/>
    </source>
</evidence>
<evidence type="ECO:0000256" key="9">
    <source>
        <dbReference type="SAM" id="MobiDB-lite"/>
    </source>
</evidence>
<feature type="compositionally biased region" description="Low complexity" evidence="9">
    <location>
        <begin position="681"/>
        <end position="690"/>
    </location>
</feature>
<feature type="region of interest" description="Disordered" evidence="9">
    <location>
        <begin position="169"/>
        <end position="235"/>
    </location>
</feature>
<comment type="caution">
    <text evidence="10">The sequence shown here is derived from an EMBL/GenBank/DDBJ whole genome shotgun (WGS) entry which is preliminary data.</text>
</comment>
<proteinExistence type="inferred from homology"/>
<keyword evidence="5" id="KW-0698">rRNA processing</keyword>
<feature type="compositionally biased region" description="Polar residues" evidence="9">
    <location>
        <begin position="656"/>
        <end position="667"/>
    </location>
</feature>
<evidence type="ECO:0000256" key="4">
    <source>
        <dbReference type="ARBA" id="ARBA00022517"/>
    </source>
</evidence>
<dbReference type="GO" id="GO:0006364">
    <property type="term" value="P:rRNA processing"/>
    <property type="evidence" value="ECO:0007669"/>
    <property type="project" value="UniProtKB-KW"/>
</dbReference>
<dbReference type="GO" id="GO:0005732">
    <property type="term" value="C:sno(s)RNA-containing ribonucleoprotein complex"/>
    <property type="evidence" value="ECO:0007669"/>
    <property type="project" value="InterPro"/>
</dbReference>
<evidence type="ECO:0000256" key="6">
    <source>
        <dbReference type="ARBA" id="ARBA00022553"/>
    </source>
</evidence>
<evidence type="ECO:0000256" key="7">
    <source>
        <dbReference type="ARBA" id="ARBA00022884"/>
    </source>
</evidence>
<feature type="region of interest" description="Disordered" evidence="9">
    <location>
        <begin position="459"/>
        <end position="490"/>
    </location>
</feature>
<keyword evidence="8" id="KW-0539">Nucleus</keyword>
<accession>A0A8T2WI85</accession>
<organism evidence="10 11">
    <name type="scientific">Populus deltoides</name>
    <name type="common">Eastern poplar</name>
    <name type="synonym">Eastern cottonwood</name>
    <dbReference type="NCBI Taxonomy" id="3696"/>
    <lineage>
        <taxon>Eukaryota</taxon>
        <taxon>Viridiplantae</taxon>
        <taxon>Streptophyta</taxon>
        <taxon>Embryophyta</taxon>
        <taxon>Tracheophyta</taxon>
        <taxon>Spermatophyta</taxon>
        <taxon>Magnoliopsida</taxon>
        <taxon>eudicotyledons</taxon>
        <taxon>Gunneridae</taxon>
        <taxon>Pentapetalae</taxon>
        <taxon>rosids</taxon>
        <taxon>fabids</taxon>
        <taxon>Malpighiales</taxon>
        <taxon>Salicaceae</taxon>
        <taxon>Saliceae</taxon>
        <taxon>Populus</taxon>
    </lineage>
</organism>
<evidence type="ECO:0000256" key="1">
    <source>
        <dbReference type="ARBA" id="ARBA00004123"/>
    </source>
</evidence>
<keyword evidence="4" id="KW-0690">Ribosome biogenesis</keyword>
<dbReference type="PANTHER" id="PTHR31633">
    <property type="entry name" value="H/ACA RIBONUCLEOPROTEIN COMPLEX NON-CORE SUBUNIT NAF1"/>
    <property type="match status" value="1"/>
</dbReference>
<name>A0A8T2WI85_POPDE</name>
<dbReference type="GO" id="GO:0005634">
    <property type="term" value="C:nucleus"/>
    <property type="evidence" value="ECO:0007669"/>
    <property type="project" value="UniProtKB-SubCell"/>
</dbReference>
<protein>
    <recommendedName>
        <fullName evidence="3">H/ACA ribonucleoprotein complex non-core subunit NAF1</fullName>
    </recommendedName>
</protein>
<dbReference type="Gene3D" id="2.40.10.230">
    <property type="entry name" value="Probable tRNA pseudouridine synthase domain"/>
    <property type="match status" value="1"/>
</dbReference>
<keyword evidence="7" id="KW-0694">RNA-binding</keyword>
<dbReference type="GO" id="GO:0001522">
    <property type="term" value="P:pseudouridine synthesis"/>
    <property type="evidence" value="ECO:0007669"/>
    <property type="project" value="InterPro"/>
</dbReference>